<feature type="transmembrane region" description="Helical" evidence="1">
    <location>
        <begin position="178"/>
        <end position="197"/>
    </location>
</feature>
<evidence type="ECO:0000313" key="4">
    <source>
        <dbReference type="Proteomes" id="UP000290253"/>
    </source>
</evidence>
<dbReference type="OrthoDB" id="115324at2"/>
<evidence type="ECO:0000256" key="1">
    <source>
        <dbReference type="SAM" id="Phobius"/>
    </source>
</evidence>
<evidence type="ECO:0000259" key="2">
    <source>
        <dbReference type="Pfam" id="PF09335"/>
    </source>
</evidence>
<keyword evidence="4" id="KW-1185">Reference proteome</keyword>
<dbReference type="RefSeq" id="WP_129207663.1">
    <property type="nucleotide sequence ID" value="NZ_BMGU01000001.1"/>
</dbReference>
<dbReference type="InterPro" id="IPR032816">
    <property type="entry name" value="VTT_dom"/>
</dbReference>
<name>A0A4Q1SJP3_9BACT</name>
<protein>
    <submittedName>
        <fullName evidence="3">DedA family protein</fullName>
    </submittedName>
</protein>
<dbReference type="PANTHER" id="PTHR42709:SF11">
    <property type="entry name" value="DEDA FAMILY PROTEIN"/>
    <property type="match status" value="1"/>
</dbReference>
<sequence length="207" mass="22990">MKKLIFLSNKYRGLLLAFLKPLGFWGAGLVALLDSSSIPVPMDPLIALYAWNNRHTFLLYVLAASVGSAIGGLVPYFIGRAGGELFLLKRVDRVKYEQLRDRFEKQEFLALLIPSMLPPPTPWKLFVFAAGVFEMKVWNFMLAVFVGRMLRFTAVSLLTIRYGPQMVHEVGALVQQHAVAVLAGLGVIFALLALVAVRKSLRKKATA</sequence>
<feature type="domain" description="VTT" evidence="2">
    <location>
        <begin position="58"/>
        <end position="157"/>
    </location>
</feature>
<gene>
    <name evidence="3" type="ORF">ESZ00_08515</name>
</gene>
<reference evidence="3 4" key="1">
    <citation type="journal article" date="2016" name="Int. J. Syst. Evol. Microbiol.">
        <title>Acidipila dinghuensis sp. nov., an acidobacterium isolated from forest soil.</title>
        <authorList>
            <person name="Jiang Y.W."/>
            <person name="Wang J."/>
            <person name="Chen M.H."/>
            <person name="Lv Y.Y."/>
            <person name="Qiu L.H."/>
        </authorList>
    </citation>
    <scope>NUCLEOTIDE SEQUENCE [LARGE SCALE GENOMIC DNA]</scope>
    <source>
        <strain evidence="3 4">DHOF10</strain>
    </source>
</reference>
<keyword evidence="1" id="KW-0812">Transmembrane</keyword>
<feature type="transmembrane region" description="Helical" evidence="1">
    <location>
        <begin position="137"/>
        <end position="158"/>
    </location>
</feature>
<organism evidence="3 4">
    <name type="scientific">Silvibacterium dinghuense</name>
    <dbReference type="NCBI Taxonomy" id="1560006"/>
    <lineage>
        <taxon>Bacteria</taxon>
        <taxon>Pseudomonadati</taxon>
        <taxon>Acidobacteriota</taxon>
        <taxon>Terriglobia</taxon>
        <taxon>Terriglobales</taxon>
        <taxon>Acidobacteriaceae</taxon>
        <taxon>Silvibacterium</taxon>
    </lineage>
</organism>
<evidence type="ECO:0000313" key="3">
    <source>
        <dbReference type="EMBL" id="RXS97884.1"/>
    </source>
</evidence>
<dbReference type="Pfam" id="PF09335">
    <property type="entry name" value="VTT_dom"/>
    <property type="match status" value="1"/>
</dbReference>
<dbReference type="EMBL" id="SDMK01000001">
    <property type="protein sequence ID" value="RXS97884.1"/>
    <property type="molecule type" value="Genomic_DNA"/>
</dbReference>
<dbReference type="AlphaFoldDB" id="A0A4Q1SJP3"/>
<proteinExistence type="predicted"/>
<keyword evidence="1" id="KW-0472">Membrane</keyword>
<comment type="caution">
    <text evidence="3">The sequence shown here is derived from an EMBL/GenBank/DDBJ whole genome shotgun (WGS) entry which is preliminary data.</text>
</comment>
<feature type="transmembrane region" description="Helical" evidence="1">
    <location>
        <begin position="57"/>
        <end position="79"/>
    </location>
</feature>
<dbReference type="GO" id="GO:0005886">
    <property type="term" value="C:plasma membrane"/>
    <property type="evidence" value="ECO:0007669"/>
    <property type="project" value="TreeGrafter"/>
</dbReference>
<accession>A0A4Q1SJP3</accession>
<dbReference type="Proteomes" id="UP000290253">
    <property type="component" value="Unassembled WGS sequence"/>
</dbReference>
<dbReference type="InterPro" id="IPR051311">
    <property type="entry name" value="DedA_domain"/>
</dbReference>
<keyword evidence="1" id="KW-1133">Transmembrane helix</keyword>
<dbReference type="PANTHER" id="PTHR42709">
    <property type="entry name" value="ALKALINE PHOSPHATASE LIKE PROTEIN"/>
    <property type="match status" value="1"/>
</dbReference>
<feature type="transmembrane region" description="Helical" evidence="1">
    <location>
        <begin position="12"/>
        <end position="33"/>
    </location>
</feature>